<evidence type="ECO:0000313" key="1">
    <source>
        <dbReference type="EMBL" id="MWG36200.1"/>
    </source>
</evidence>
<dbReference type="OrthoDB" id="206273at2157"/>
<dbReference type="EMBL" id="WSZK01000031">
    <property type="protein sequence ID" value="MWG36200.1"/>
    <property type="molecule type" value="Genomic_DNA"/>
</dbReference>
<proteinExistence type="predicted"/>
<reference evidence="1 2" key="1">
    <citation type="submission" date="2019-12" db="EMBL/GenBank/DDBJ databases">
        <title>Halocatena pleomorpha gen. nov. sp. nov., an extremely halophilic archaeon of family Halobacteriaceae isolated from saltpan soil.</title>
        <authorList>
            <person name="Pal Y."/>
            <person name="Verma A."/>
            <person name="Krishnamurthi S."/>
            <person name="Kumar P."/>
        </authorList>
    </citation>
    <scope>NUCLEOTIDE SEQUENCE [LARGE SCALE GENOMIC DNA]</scope>
    <source>
        <strain evidence="1 2">JCM 16495</strain>
    </source>
</reference>
<dbReference type="AlphaFoldDB" id="A0A6B0GNE3"/>
<protein>
    <submittedName>
        <fullName evidence="1">Uncharacterized protein</fullName>
    </submittedName>
</protein>
<comment type="caution">
    <text evidence="1">The sequence shown here is derived from an EMBL/GenBank/DDBJ whole genome shotgun (WGS) entry which is preliminary data.</text>
</comment>
<sequence length="385" mass="43069">MTEPAAAFHHDSTSVRFTNAIESYMTDAQRDRADALAHVHGTTRSALTRHFYDSTYTETFGLIDPTFVRDDLLPADVLDGLLAGDLDWQDVDETFYITDATYVETDLDELATPSTPTPEFHRTVGSADLARPGLTLEWDDLKTIVENHDFDDPTTAALEIHPDRVEPGTLKRRKKTSGQALAAMARVAADDGVVTRGELIDLVLKQLSPGNERHDEVAGKDYLVKEWVPVVGDYLYESPDGSEFFTTFTALNAHINDAVEYGLEQATVDDDTMTLLSVGDWLEAIDWSGSRAEGEQQWEKQVAQWLDDVVEFYQTAQAFPELVRCLDIPVDDRYDDAHDMCVEEASIAYRIAIRKLDQRRAGVIDETYPGNEEARRDLAEAALSE</sequence>
<organism evidence="1 2">
    <name type="scientific">Halomarina oriensis</name>
    <dbReference type="NCBI Taxonomy" id="671145"/>
    <lineage>
        <taxon>Archaea</taxon>
        <taxon>Methanobacteriati</taxon>
        <taxon>Methanobacteriota</taxon>
        <taxon>Stenosarchaea group</taxon>
        <taxon>Halobacteria</taxon>
        <taxon>Halobacteriales</taxon>
        <taxon>Natronomonadaceae</taxon>
        <taxon>Halomarina</taxon>
    </lineage>
</organism>
<name>A0A6B0GNE3_9EURY</name>
<dbReference type="Proteomes" id="UP000451471">
    <property type="component" value="Unassembled WGS sequence"/>
</dbReference>
<dbReference type="RefSeq" id="WP_158205861.1">
    <property type="nucleotide sequence ID" value="NZ_WSZK01000031.1"/>
</dbReference>
<gene>
    <name evidence="1" type="ORF">GQS65_17200</name>
</gene>
<evidence type="ECO:0000313" key="2">
    <source>
        <dbReference type="Proteomes" id="UP000451471"/>
    </source>
</evidence>
<keyword evidence="2" id="KW-1185">Reference proteome</keyword>
<accession>A0A6B0GNE3</accession>